<dbReference type="PANTHER" id="PTHR46796">
    <property type="entry name" value="HTH-TYPE TRANSCRIPTIONAL ACTIVATOR RHAS-RELATED"/>
    <property type="match status" value="1"/>
</dbReference>
<protein>
    <submittedName>
        <fullName evidence="5">AraC family transcriptional regulator</fullName>
    </submittedName>
</protein>
<dbReference type="Gene3D" id="1.10.10.60">
    <property type="entry name" value="Homeodomain-like"/>
    <property type="match status" value="1"/>
</dbReference>
<dbReference type="SMART" id="SM00342">
    <property type="entry name" value="HTH_ARAC"/>
    <property type="match status" value="1"/>
</dbReference>
<dbReference type="InterPro" id="IPR050204">
    <property type="entry name" value="AraC_XylS_family_regulators"/>
</dbReference>
<dbReference type="OrthoDB" id="323290at2"/>
<evidence type="ECO:0000256" key="3">
    <source>
        <dbReference type="ARBA" id="ARBA00023163"/>
    </source>
</evidence>
<name>A0A4V0YFK4_9BACL</name>
<evidence type="ECO:0000313" key="6">
    <source>
        <dbReference type="Proteomes" id="UP000293568"/>
    </source>
</evidence>
<dbReference type="Pfam" id="PF12833">
    <property type="entry name" value="HTH_18"/>
    <property type="match status" value="1"/>
</dbReference>
<dbReference type="EMBL" id="CP035492">
    <property type="protein sequence ID" value="QAY68021.1"/>
    <property type="molecule type" value="Genomic_DNA"/>
</dbReference>
<dbReference type="Pfam" id="PF20240">
    <property type="entry name" value="DUF6597"/>
    <property type="match status" value="1"/>
</dbReference>
<dbReference type="RefSeq" id="WP_129443392.1">
    <property type="nucleotide sequence ID" value="NZ_CP035492.1"/>
</dbReference>
<gene>
    <name evidence="5" type="ORF">ET464_18220</name>
</gene>
<proteinExistence type="predicted"/>
<dbReference type="GO" id="GO:0003700">
    <property type="term" value="F:DNA-binding transcription factor activity"/>
    <property type="evidence" value="ECO:0007669"/>
    <property type="project" value="InterPro"/>
</dbReference>
<dbReference type="InterPro" id="IPR009057">
    <property type="entry name" value="Homeodomain-like_sf"/>
</dbReference>
<organism evidence="5 6">
    <name type="scientific">Paenibacillus protaetiae</name>
    <dbReference type="NCBI Taxonomy" id="2509456"/>
    <lineage>
        <taxon>Bacteria</taxon>
        <taxon>Bacillati</taxon>
        <taxon>Bacillota</taxon>
        <taxon>Bacilli</taxon>
        <taxon>Bacillales</taxon>
        <taxon>Paenibacillaceae</taxon>
        <taxon>Paenibacillus</taxon>
    </lineage>
</organism>
<dbReference type="GO" id="GO:0043565">
    <property type="term" value="F:sequence-specific DNA binding"/>
    <property type="evidence" value="ECO:0007669"/>
    <property type="project" value="InterPro"/>
</dbReference>
<dbReference type="Proteomes" id="UP000293568">
    <property type="component" value="Chromosome"/>
</dbReference>
<dbReference type="AlphaFoldDB" id="A0A4V0YFK4"/>
<evidence type="ECO:0000256" key="2">
    <source>
        <dbReference type="ARBA" id="ARBA00023125"/>
    </source>
</evidence>
<dbReference type="PROSITE" id="PS01124">
    <property type="entry name" value="HTH_ARAC_FAMILY_2"/>
    <property type="match status" value="1"/>
</dbReference>
<dbReference type="SUPFAM" id="SSF46689">
    <property type="entry name" value="Homeodomain-like"/>
    <property type="match status" value="1"/>
</dbReference>
<evidence type="ECO:0000313" key="5">
    <source>
        <dbReference type="EMBL" id="QAY68021.1"/>
    </source>
</evidence>
<dbReference type="KEGG" id="pprt:ET464_18220"/>
<keyword evidence="1" id="KW-0805">Transcription regulation</keyword>
<keyword evidence="2" id="KW-0238">DNA-binding</keyword>
<keyword evidence="6" id="KW-1185">Reference proteome</keyword>
<evidence type="ECO:0000256" key="1">
    <source>
        <dbReference type="ARBA" id="ARBA00023015"/>
    </source>
</evidence>
<accession>A0A4V0YFK4</accession>
<feature type="domain" description="HTH araC/xylS-type" evidence="4">
    <location>
        <begin position="163"/>
        <end position="264"/>
    </location>
</feature>
<dbReference type="InterPro" id="IPR018060">
    <property type="entry name" value="HTH_AraC"/>
</dbReference>
<sequence length="271" mass="30746">MQEHWGNAADGYRGIQFGFEWNTLLYIEKKVLYGEEPVLYYQFRTRKDGDGLRVVPDGCVDLLFCCDPARPFAMVCGSVLAGQRITFLNDTDYFGVRLTPALSMQIPGLPLKELVEVQAPIEQVWASYAHASEQIAACRGLNERIRYFERLGRNMLSAQEDMTGLVTYCLHAVHASKGLVPVQELSAYTGYSERYVRTKFENALGMPPKMYNRIIRFQHALRSMMADGVLLMDVADSHGYYDQAHFAKEFKTFTGMTPRQLQQERAGGVGR</sequence>
<dbReference type="InterPro" id="IPR046532">
    <property type="entry name" value="DUF6597"/>
</dbReference>
<evidence type="ECO:0000259" key="4">
    <source>
        <dbReference type="PROSITE" id="PS01124"/>
    </source>
</evidence>
<reference evidence="5 6" key="1">
    <citation type="submission" date="2019-01" db="EMBL/GenBank/DDBJ databases">
        <title>Genome sequencing of strain FW100M-2.</title>
        <authorList>
            <person name="Heo J."/>
            <person name="Kim S.-J."/>
            <person name="Kim J.-S."/>
            <person name="Hong S.-B."/>
            <person name="Kwon S.-W."/>
        </authorList>
    </citation>
    <scope>NUCLEOTIDE SEQUENCE [LARGE SCALE GENOMIC DNA]</scope>
    <source>
        <strain evidence="5 6">FW100M-2</strain>
    </source>
</reference>
<keyword evidence="3" id="KW-0804">Transcription</keyword>